<dbReference type="PIRSF" id="PIRSF037112">
    <property type="entry name" value="Antirestriction_ArdC"/>
    <property type="match status" value="1"/>
</dbReference>
<dbReference type="RefSeq" id="WP_014222259.1">
    <property type="nucleotide sequence ID" value="NZ_LWBO01000014.1"/>
</dbReference>
<sequence>MTTVQQKKSSVSRQDLHQQVTDTIIEQLEKGVVPWHQPWNTPDAGLALPNNYTTDNYYRGVNILLLWTSVAKNQFCTHEWASLKQWNEKKEFVRKGEKGTRIIYYNTVEKEVDGKIEEIPFIKSSIVFNRCQLASFTIDSLEEAPQADLVTRVKKADEFIANTGADIAHHVGKAYFTPSDDKIFMPYSEFFIETSECTATEGYYSTLFHELTHWTGHSKRLNRKFGAKKGDKDYAVEELVGELGTAFLCAEHDITVLQSGEHANYIAHWLEILRNNKKCLFTAASQASKACDYLHGLQPK</sequence>
<proteinExistence type="predicted"/>
<comment type="caution">
    <text evidence="3">The sequence shown here is derived from an EMBL/GenBank/DDBJ whole genome shotgun (WGS) entry which is preliminary data.</text>
</comment>
<keyword evidence="4" id="KW-1185">Reference proteome</keyword>
<evidence type="ECO:0008006" key="5">
    <source>
        <dbReference type="Google" id="ProtNLM"/>
    </source>
</evidence>
<dbReference type="Pfam" id="PF18818">
    <property type="entry name" value="MPTase-PolyVal"/>
    <property type="match status" value="1"/>
</dbReference>
<dbReference type="InterPro" id="IPR017113">
    <property type="entry name" value="Antirestriction_ArdC"/>
</dbReference>
<name>A0ABX3NUC3_9BACT</name>
<dbReference type="Pfam" id="PF08401">
    <property type="entry name" value="ArdcN"/>
    <property type="match status" value="1"/>
</dbReference>
<gene>
    <name evidence="3" type="ORF">A4D02_30795</name>
</gene>
<feature type="domain" description="N-terminal" evidence="1">
    <location>
        <begin position="14"/>
        <end position="128"/>
    </location>
</feature>
<evidence type="ECO:0000313" key="4">
    <source>
        <dbReference type="Proteomes" id="UP000192277"/>
    </source>
</evidence>
<accession>A0ABX3NUC3</accession>
<dbReference type="InterPro" id="IPR013610">
    <property type="entry name" value="ArdC_N"/>
</dbReference>
<feature type="domain" description="Polyvalent protein metallopeptidase" evidence="2">
    <location>
        <begin position="155"/>
        <end position="286"/>
    </location>
</feature>
<dbReference type="InterPro" id="IPR041459">
    <property type="entry name" value="MPTase-PolyVal"/>
</dbReference>
<evidence type="ECO:0000259" key="2">
    <source>
        <dbReference type="Pfam" id="PF18818"/>
    </source>
</evidence>
<evidence type="ECO:0000313" key="3">
    <source>
        <dbReference type="EMBL" id="OQP46431.1"/>
    </source>
</evidence>
<protein>
    <recommendedName>
        <fullName evidence="5">DUF1738 domain-containing protein</fullName>
    </recommendedName>
</protein>
<dbReference type="EMBL" id="LWBO01000014">
    <property type="protein sequence ID" value="OQP46431.1"/>
    <property type="molecule type" value="Genomic_DNA"/>
</dbReference>
<organism evidence="3 4">
    <name type="scientific">Niastella koreensis</name>
    <dbReference type="NCBI Taxonomy" id="354356"/>
    <lineage>
        <taxon>Bacteria</taxon>
        <taxon>Pseudomonadati</taxon>
        <taxon>Bacteroidota</taxon>
        <taxon>Chitinophagia</taxon>
        <taxon>Chitinophagales</taxon>
        <taxon>Chitinophagaceae</taxon>
        <taxon>Niastella</taxon>
    </lineage>
</organism>
<evidence type="ECO:0000259" key="1">
    <source>
        <dbReference type="Pfam" id="PF08401"/>
    </source>
</evidence>
<dbReference type="Proteomes" id="UP000192277">
    <property type="component" value="Unassembled WGS sequence"/>
</dbReference>
<reference evidence="3 4" key="1">
    <citation type="submission" date="2016-04" db="EMBL/GenBank/DDBJ databases">
        <authorList>
            <person name="Chen L."/>
            <person name="Zhuang W."/>
            <person name="Wang G."/>
        </authorList>
    </citation>
    <scope>NUCLEOTIDE SEQUENCE [LARGE SCALE GENOMIC DNA]</scope>
    <source>
        <strain evidence="4">GR20</strain>
    </source>
</reference>